<evidence type="ECO:0000313" key="7">
    <source>
        <dbReference type="Proteomes" id="UP000281474"/>
    </source>
</evidence>
<evidence type="ECO:0000256" key="1">
    <source>
        <dbReference type="ARBA" id="ARBA00009437"/>
    </source>
</evidence>
<dbReference type="SUPFAM" id="SSF46785">
    <property type="entry name" value="Winged helix' DNA-binding domain"/>
    <property type="match status" value="1"/>
</dbReference>
<dbReference type="EMBL" id="QZEI01000071">
    <property type="protein sequence ID" value="RLV58458.1"/>
    <property type="molecule type" value="Genomic_DNA"/>
</dbReference>
<evidence type="ECO:0000256" key="4">
    <source>
        <dbReference type="ARBA" id="ARBA00023163"/>
    </source>
</evidence>
<dbReference type="GO" id="GO:0003700">
    <property type="term" value="F:DNA-binding transcription factor activity"/>
    <property type="evidence" value="ECO:0007669"/>
    <property type="project" value="InterPro"/>
</dbReference>
<dbReference type="Pfam" id="PF00126">
    <property type="entry name" value="HTH_1"/>
    <property type="match status" value="1"/>
</dbReference>
<dbReference type="InterPro" id="IPR058163">
    <property type="entry name" value="LysR-type_TF_proteobact-type"/>
</dbReference>
<dbReference type="AlphaFoldDB" id="A0A3L8PVK2"/>
<evidence type="ECO:0000259" key="5">
    <source>
        <dbReference type="PROSITE" id="PS50931"/>
    </source>
</evidence>
<evidence type="ECO:0000256" key="2">
    <source>
        <dbReference type="ARBA" id="ARBA00023015"/>
    </source>
</evidence>
<comment type="similarity">
    <text evidence="1">Belongs to the LysR transcriptional regulatory family.</text>
</comment>
<dbReference type="SUPFAM" id="SSF53850">
    <property type="entry name" value="Periplasmic binding protein-like II"/>
    <property type="match status" value="1"/>
</dbReference>
<sequence length="324" mass="36589">MGTSVAIIETKIEIMKTEDISLFHRIVESGGINETANLLSIPKSTVSRRLKALEEELNIKLFHRSGRELALTTAGGNFYQASLTTLKELEQVICDLSHEHAPLTGNLRIQVFPIPKMPTLFNIVLAFMELHPQLDVEIFTSPEPLDMIKYNLDVAFRIDKQIENANLIARPLFESKIHFYASQAYIDAHGAPNDITEMPEHNFIVYRFLDSSAINELPEIDNIAGVKIKGNIHTNNISFARQAALAGKGIVCLPEEYAKQDVSDGKLIRLLSEVSSFTSQYNIVYPSRSFLSLSASKFIDFVLQEIDKLSIEEKERIPEERQWL</sequence>
<reference evidence="6 7" key="1">
    <citation type="submission" date="2018-09" db="EMBL/GenBank/DDBJ databases">
        <title>Phylogeny of the Shewanellaceae, and recommendation for two new genera, Pseudoshewanella and Parashewanella.</title>
        <authorList>
            <person name="Wang G."/>
        </authorList>
    </citation>
    <scope>NUCLEOTIDE SEQUENCE [LARGE SCALE GENOMIC DNA]</scope>
    <source>
        <strain evidence="6 7">C51</strain>
    </source>
</reference>
<dbReference type="InterPro" id="IPR036390">
    <property type="entry name" value="WH_DNA-bd_sf"/>
</dbReference>
<dbReference type="PROSITE" id="PS50931">
    <property type="entry name" value="HTH_LYSR"/>
    <property type="match status" value="1"/>
</dbReference>
<dbReference type="Pfam" id="PF03466">
    <property type="entry name" value="LysR_substrate"/>
    <property type="match status" value="1"/>
</dbReference>
<dbReference type="GO" id="GO:0006351">
    <property type="term" value="P:DNA-templated transcription"/>
    <property type="evidence" value="ECO:0007669"/>
    <property type="project" value="TreeGrafter"/>
</dbReference>
<dbReference type="InterPro" id="IPR036388">
    <property type="entry name" value="WH-like_DNA-bd_sf"/>
</dbReference>
<dbReference type="PANTHER" id="PTHR30537:SF68">
    <property type="entry name" value="TRANSCRIPTIONAL REGULATOR-RELATED"/>
    <property type="match status" value="1"/>
</dbReference>
<dbReference type="Gene3D" id="1.10.10.10">
    <property type="entry name" value="Winged helix-like DNA-binding domain superfamily/Winged helix DNA-binding domain"/>
    <property type="match status" value="1"/>
</dbReference>
<dbReference type="InterPro" id="IPR005119">
    <property type="entry name" value="LysR_subst-bd"/>
</dbReference>
<dbReference type="GO" id="GO:0043565">
    <property type="term" value="F:sequence-specific DNA binding"/>
    <property type="evidence" value="ECO:0007669"/>
    <property type="project" value="TreeGrafter"/>
</dbReference>
<name>A0A3L8PVK2_9GAMM</name>
<feature type="domain" description="HTH lysR-type" evidence="5">
    <location>
        <begin position="15"/>
        <end position="72"/>
    </location>
</feature>
<protein>
    <submittedName>
        <fullName evidence="6">LysR family transcriptional regulator</fullName>
    </submittedName>
</protein>
<dbReference type="Gene3D" id="3.40.190.290">
    <property type="match status" value="1"/>
</dbReference>
<dbReference type="RefSeq" id="WP_121840226.1">
    <property type="nucleotide sequence ID" value="NZ_ML014820.1"/>
</dbReference>
<dbReference type="Proteomes" id="UP000281474">
    <property type="component" value="Unassembled WGS sequence"/>
</dbReference>
<dbReference type="InterPro" id="IPR000847">
    <property type="entry name" value="LysR_HTH_N"/>
</dbReference>
<gene>
    <name evidence="6" type="ORF">D5018_17215</name>
</gene>
<proteinExistence type="inferred from homology"/>
<accession>A0A3L8PVK2</accession>
<dbReference type="OrthoDB" id="9786526at2"/>
<keyword evidence="3" id="KW-0238">DNA-binding</keyword>
<keyword evidence="7" id="KW-1185">Reference proteome</keyword>
<evidence type="ECO:0000313" key="6">
    <source>
        <dbReference type="EMBL" id="RLV58458.1"/>
    </source>
</evidence>
<keyword evidence="2" id="KW-0805">Transcription regulation</keyword>
<dbReference type="CDD" id="cd08422">
    <property type="entry name" value="PBP2_CrgA_like"/>
    <property type="match status" value="1"/>
</dbReference>
<keyword evidence="4" id="KW-0804">Transcription</keyword>
<comment type="caution">
    <text evidence="6">The sequence shown here is derived from an EMBL/GenBank/DDBJ whole genome shotgun (WGS) entry which is preliminary data.</text>
</comment>
<evidence type="ECO:0000256" key="3">
    <source>
        <dbReference type="ARBA" id="ARBA00023125"/>
    </source>
</evidence>
<dbReference type="PANTHER" id="PTHR30537">
    <property type="entry name" value="HTH-TYPE TRANSCRIPTIONAL REGULATOR"/>
    <property type="match status" value="1"/>
</dbReference>
<organism evidence="6 7">
    <name type="scientific">Parashewanella curva</name>
    <dbReference type="NCBI Taxonomy" id="2338552"/>
    <lineage>
        <taxon>Bacteria</taxon>
        <taxon>Pseudomonadati</taxon>
        <taxon>Pseudomonadota</taxon>
        <taxon>Gammaproteobacteria</taxon>
        <taxon>Alteromonadales</taxon>
        <taxon>Shewanellaceae</taxon>
        <taxon>Parashewanella</taxon>
    </lineage>
</organism>